<proteinExistence type="predicted"/>
<gene>
    <name evidence="1" type="ORF">Tcan_09157</name>
</gene>
<keyword evidence="2" id="KW-1185">Reference proteome</keyword>
<accession>A0A0B2UUA3</accession>
<dbReference type="Proteomes" id="UP000031036">
    <property type="component" value="Unassembled WGS sequence"/>
</dbReference>
<dbReference type="EMBL" id="JPKZ01003218">
    <property type="protein sequence ID" value="KHN72779.1"/>
    <property type="molecule type" value="Genomic_DNA"/>
</dbReference>
<sequence>MLLVSAMQKTGRSVLHKVSEDKIAKRSAWITSNNNSASGFLTTIDSNSSSSAFQPRFSTVTETKNITTTTQDKTATRYGRSLNDVDDRLFTTPSEQVG</sequence>
<organism evidence="1 2">
    <name type="scientific">Toxocara canis</name>
    <name type="common">Canine roundworm</name>
    <dbReference type="NCBI Taxonomy" id="6265"/>
    <lineage>
        <taxon>Eukaryota</taxon>
        <taxon>Metazoa</taxon>
        <taxon>Ecdysozoa</taxon>
        <taxon>Nematoda</taxon>
        <taxon>Chromadorea</taxon>
        <taxon>Rhabditida</taxon>
        <taxon>Spirurina</taxon>
        <taxon>Ascaridomorpha</taxon>
        <taxon>Ascaridoidea</taxon>
        <taxon>Toxocaridae</taxon>
        <taxon>Toxocara</taxon>
    </lineage>
</organism>
<comment type="caution">
    <text evidence="1">The sequence shown here is derived from an EMBL/GenBank/DDBJ whole genome shotgun (WGS) entry which is preliminary data.</text>
</comment>
<evidence type="ECO:0000313" key="1">
    <source>
        <dbReference type="EMBL" id="KHN72779.1"/>
    </source>
</evidence>
<reference evidence="1 2" key="1">
    <citation type="submission" date="2014-11" db="EMBL/GenBank/DDBJ databases">
        <title>Genetic blueprint of the zoonotic pathogen Toxocara canis.</title>
        <authorList>
            <person name="Zhu X.-Q."/>
            <person name="Korhonen P.K."/>
            <person name="Cai H."/>
            <person name="Young N.D."/>
            <person name="Nejsum P."/>
            <person name="von Samson-Himmelstjerna G."/>
            <person name="Boag P.R."/>
            <person name="Tan P."/>
            <person name="Li Q."/>
            <person name="Min J."/>
            <person name="Yang Y."/>
            <person name="Wang X."/>
            <person name="Fang X."/>
            <person name="Hall R.S."/>
            <person name="Hofmann A."/>
            <person name="Sternberg P.W."/>
            <person name="Jex A.R."/>
            <person name="Gasser R.B."/>
        </authorList>
    </citation>
    <scope>NUCLEOTIDE SEQUENCE [LARGE SCALE GENOMIC DNA]</scope>
    <source>
        <strain evidence="1">PN_DK_2014</strain>
    </source>
</reference>
<protein>
    <submittedName>
        <fullName evidence="1">Uncharacterized protein</fullName>
    </submittedName>
</protein>
<evidence type="ECO:0000313" key="2">
    <source>
        <dbReference type="Proteomes" id="UP000031036"/>
    </source>
</evidence>
<dbReference type="AlphaFoldDB" id="A0A0B2UUA3"/>
<name>A0A0B2UUA3_TOXCA</name>